<feature type="compositionally biased region" description="Basic and acidic residues" evidence="4">
    <location>
        <begin position="576"/>
        <end position="595"/>
    </location>
</feature>
<feature type="region of interest" description="Disordered" evidence="4">
    <location>
        <begin position="576"/>
        <end position="635"/>
    </location>
</feature>
<dbReference type="PANTHER" id="PTHR10210">
    <property type="entry name" value="RIBOSE-PHOSPHATE DIPHOSPHOKINASE FAMILY MEMBER"/>
    <property type="match status" value="1"/>
</dbReference>
<dbReference type="InterPro" id="IPR029099">
    <property type="entry name" value="Pribosyltran_N"/>
</dbReference>
<feature type="domain" description="Ribose-phosphate pyrophosphokinase N-terminal" evidence="5">
    <location>
        <begin position="1"/>
        <end position="53"/>
    </location>
</feature>
<dbReference type="GO" id="GO:0006164">
    <property type="term" value="P:purine nucleotide biosynthetic process"/>
    <property type="evidence" value="ECO:0007669"/>
    <property type="project" value="TreeGrafter"/>
</dbReference>
<protein>
    <submittedName>
        <fullName evidence="6">Ribose-phosphate pyrophosphokinase</fullName>
    </submittedName>
</protein>
<feature type="region of interest" description="Disordered" evidence="4">
    <location>
        <begin position="310"/>
        <end position="330"/>
    </location>
</feature>
<keyword evidence="2" id="KW-0545">Nucleotide biosynthesis</keyword>
<dbReference type="PANTHER" id="PTHR10210:SF41">
    <property type="entry name" value="RIBOSE-PHOSPHATE PYROPHOSPHOKINASE 1, CHLOROPLASTIC"/>
    <property type="match status" value="1"/>
</dbReference>
<evidence type="ECO:0000256" key="2">
    <source>
        <dbReference type="ARBA" id="ARBA00022727"/>
    </source>
</evidence>
<feature type="compositionally biased region" description="Basic and acidic residues" evidence="4">
    <location>
        <begin position="621"/>
        <end position="635"/>
    </location>
</feature>
<evidence type="ECO:0000256" key="3">
    <source>
        <dbReference type="SAM" id="Coils"/>
    </source>
</evidence>
<dbReference type="NCBIfam" id="TIGR01251">
    <property type="entry name" value="ribP_PPkin"/>
    <property type="match status" value="1"/>
</dbReference>
<gene>
    <name evidence="6" type="ORF">GBAR_LOCUS22415</name>
</gene>
<organism evidence="6 7">
    <name type="scientific">Geodia barretti</name>
    <name type="common">Barrett's horny sponge</name>
    <dbReference type="NCBI Taxonomy" id="519541"/>
    <lineage>
        <taxon>Eukaryota</taxon>
        <taxon>Metazoa</taxon>
        <taxon>Porifera</taxon>
        <taxon>Demospongiae</taxon>
        <taxon>Heteroscleromorpha</taxon>
        <taxon>Tetractinellida</taxon>
        <taxon>Astrophorina</taxon>
        <taxon>Geodiidae</taxon>
        <taxon>Geodia</taxon>
    </lineage>
</organism>
<evidence type="ECO:0000313" key="6">
    <source>
        <dbReference type="EMBL" id="CAI8040220.1"/>
    </source>
</evidence>
<dbReference type="FunFam" id="3.40.50.2020:FF:000014">
    <property type="entry name" value="Ribose-phosphate pyrophosphokinase 1"/>
    <property type="match status" value="1"/>
</dbReference>
<dbReference type="EMBL" id="CASHTH010003090">
    <property type="protein sequence ID" value="CAI8040220.1"/>
    <property type="molecule type" value="Genomic_DNA"/>
</dbReference>
<dbReference type="GO" id="GO:0002189">
    <property type="term" value="C:ribose phosphate diphosphokinase complex"/>
    <property type="evidence" value="ECO:0007669"/>
    <property type="project" value="TreeGrafter"/>
</dbReference>
<comment type="caution">
    <text evidence="6">The sequence shown here is derived from an EMBL/GenBank/DDBJ whole genome shotgun (WGS) entry which is preliminary data.</text>
</comment>
<reference evidence="6" key="1">
    <citation type="submission" date="2023-03" db="EMBL/GenBank/DDBJ databases">
        <authorList>
            <person name="Steffen K."/>
            <person name="Cardenas P."/>
        </authorList>
    </citation>
    <scope>NUCLEOTIDE SEQUENCE</scope>
</reference>
<dbReference type="InterPro" id="IPR005946">
    <property type="entry name" value="Rib-P_diPkinase"/>
</dbReference>
<sequence length="635" mass="70207">MELLIMIDACKRASAGRITAVMPYYGYGRTDKKDQPRVPITARLVADLLTAAGADRVLTVDLHAPQYFADKGIDDLVVVAVDIGISKKARDVAERLSAPLAIIEKRRTDNSGESELMNVIGEVEGKVALTFDDEIDTGGTVVNAAKALLDHGVKEVYCCASHPVLSRNAPETMAQSPFTEIVVTDTIPISPDKRNGKITVLADPGERRVCGAATARCTGDPTRDYLRQLMPDDDELRDLIALAEEECLSELVDDEDEGTSIELHQVNEGTDDTYRGSQSKRQIYEHQHVDTLRRSEQRLEQEQRTLADCQAAAKEAQDRVPASPPPLDANALERRRAALRNARGRLNEYERARQSRETLVGQLNALIAGHESSDASSSAAPNPLATAVSRQVSDAEALEASAWRLLVEAAAPLGIDGDPTGAALDSTEARLETLRTALSTWNDAKEKVDEAKRRLEEQERRVEAAAASLTDANKSREAARSNWVEWLGQHGLPTSFTPDTVVEFLGHVETTRVKMEQVGDNRRRVSAIEFDIRQFRERVEPLALRHDVQVDSEDSSKLALAADELIRRLDEAETAYHSRERNREQAEEDRQLLEGRKRRLESAEEDLSALLTAGGTDDTEEFRRRARLDEERGGA</sequence>
<dbReference type="GO" id="GO:0004749">
    <property type="term" value="F:ribose phosphate diphosphokinase activity"/>
    <property type="evidence" value="ECO:0007669"/>
    <property type="project" value="TreeGrafter"/>
</dbReference>
<evidence type="ECO:0000313" key="7">
    <source>
        <dbReference type="Proteomes" id="UP001174909"/>
    </source>
</evidence>
<feature type="coiled-coil region" evidence="3">
    <location>
        <begin position="424"/>
        <end position="475"/>
    </location>
</feature>
<dbReference type="Pfam" id="PF13793">
    <property type="entry name" value="Pribosyltran_N"/>
    <property type="match status" value="1"/>
</dbReference>
<dbReference type="GO" id="GO:0000287">
    <property type="term" value="F:magnesium ion binding"/>
    <property type="evidence" value="ECO:0007669"/>
    <property type="project" value="InterPro"/>
</dbReference>
<accession>A0AA35T1U9</accession>
<dbReference type="InterPro" id="IPR029057">
    <property type="entry name" value="PRTase-like"/>
</dbReference>
<comment type="similarity">
    <text evidence="1">Belongs to the ribose-phosphate pyrophosphokinase family.</text>
</comment>
<keyword evidence="7" id="KW-1185">Reference proteome</keyword>
<dbReference type="Gene3D" id="3.40.50.2020">
    <property type="match status" value="1"/>
</dbReference>
<dbReference type="InterPro" id="IPR000836">
    <property type="entry name" value="PRTase_dom"/>
</dbReference>
<dbReference type="GO" id="GO:0005737">
    <property type="term" value="C:cytoplasm"/>
    <property type="evidence" value="ECO:0007669"/>
    <property type="project" value="TreeGrafter"/>
</dbReference>
<evidence type="ECO:0000259" key="5">
    <source>
        <dbReference type="Pfam" id="PF13793"/>
    </source>
</evidence>
<dbReference type="SUPFAM" id="SSF53271">
    <property type="entry name" value="PRTase-like"/>
    <property type="match status" value="1"/>
</dbReference>
<dbReference type="Pfam" id="PF14572">
    <property type="entry name" value="Pribosyl_synth"/>
    <property type="match status" value="1"/>
</dbReference>
<dbReference type="SMART" id="SM01400">
    <property type="entry name" value="Pribosyltran_N"/>
    <property type="match status" value="1"/>
</dbReference>
<keyword evidence="3" id="KW-0175">Coiled coil</keyword>
<name>A0AA35T1U9_GEOBA</name>
<evidence type="ECO:0000256" key="1">
    <source>
        <dbReference type="ARBA" id="ARBA00006478"/>
    </source>
</evidence>
<proteinExistence type="inferred from homology"/>
<dbReference type="Proteomes" id="UP001174909">
    <property type="component" value="Unassembled WGS sequence"/>
</dbReference>
<dbReference type="CDD" id="cd06223">
    <property type="entry name" value="PRTases_typeI"/>
    <property type="match status" value="1"/>
</dbReference>
<dbReference type="GO" id="GO:0006015">
    <property type="term" value="P:5-phosphoribose 1-diphosphate biosynthetic process"/>
    <property type="evidence" value="ECO:0007669"/>
    <property type="project" value="TreeGrafter"/>
</dbReference>
<evidence type="ECO:0000256" key="4">
    <source>
        <dbReference type="SAM" id="MobiDB-lite"/>
    </source>
</evidence>
<dbReference type="AlphaFoldDB" id="A0AA35T1U9"/>